<dbReference type="AlphaFoldDB" id="A0AAD8DQJ1"/>
<dbReference type="EMBL" id="JARGEI010000017">
    <property type="protein sequence ID" value="KAJ8716738.1"/>
    <property type="molecule type" value="Genomic_DNA"/>
</dbReference>
<accession>A0AAD8DQJ1</accession>
<name>A0AAD8DQJ1_MYTSE</name>
<keyword evidence="2" id="KW-1185">Reference proteome</keyword>
<proteinExistence type="predicted"/>
<evidence type="ECO:0000313" key="1">
    <source>
        <dbReference type="EMBL" id="KAJ8716738.1"/>
    </source>
</evidence>
<reference evidence="1" key="1">
    <citation type="submission" date="2023-03" db="EMBL/GenBank/DDBJ databases">
        <title>Chromosome-level genomes of two armyworms, Mythimna separata and Mythimna loreyi, provide insights into the biosynthesis and reception of sex pheromones.</title>
        <authorList>
            <person name="Zhao H."/>
        </authorList>
    </citation>
    <scope>NUCLEOTIDE SEQUENCE</scope>
    <source>
        <strain evidence="1">BeijingLab</strain>
        <tissue evidence="1">Pupa</tissue>
    </source>
</reference>
<sequence length="535" mass="61619">MDDTSTRNRKRSNSLIDSTSYVICGSKKSGKETKREENLFRRHPLGGSIHGTEFELMNVQISTMSPLLKKSVASENQAPDPNIDNPIKFYVEPYYQVKVEAINQLKDSTRKLLYLLDNIQSKTISKDLPPPDKNEVYIVPSQTGSTRLSSLIDEAEAGLKNLEYQTQALSNIYIEDDDDDCSVFKRLTRKCNCLNQQEYNDFIIHFNEETKYDTSTIGEIIKNIRILKKFLYMGGTYTKNALIFLNEGLAKSAYAEKVEITQGFSHSDLCNVFENQSIVTMCISWPCKYPHYGDNFTQDLAASFLYKLARLEEGRRYLRYTSKITNDIKKVLRKKESKLDKETVETLRATLNLLHPQMTQNLNFTNYNMQYDEDGVREIINALQHSRNYMTLAEVFTHLDLLTNFSYLEDNKKGLTPHLPNLILLFKQMLREYNNSEMNIVITNILNHVVSENMMKQKEESDQLPKQTLMADTTTEPVEMRNESIQMPPKGNKKAYKKARQAFASNKHHLLASRPKGGSNVIVVPVEKKVKPAWY</sequence>
<dbReference type="SUPFAM" id="SSF48371">
    <property type="entry name" value="ARM repeat"/>
    <property type="match status" value="1"/>
</dbReference>
<gene>
    <name evidence="1" type="ORF">PYW07_003365</name>
</gene>
<dbReference type="Proteomes" id="UP001231518">
    <property type="component" value="Chromosome 14"/>
</dbReference>
<evidence type="ECO:0000313" key="2">
    <source>
        <dbReference type="Proteomes" id="UP001231518"/>
    </source>
</evidence>
<protein>
    <submittedName>
        <fullName evidence="1">Uncharacterized protein</fullName>
    </submittedName>
</protein>
<comment type="caution">
    <text evidence="1">The sequence shown here is derived from an EMBL/GenBank/DDBJ whole genome shotgun (WGS) entry which is preliminary data.</text>
</comment>
<organism evidence="1 2">
    <name type="scientific">Mythimna separata</name>
    <name type="common">Oriental armyworm</name>
    <name type="synonym">Pseudaletia separata</name>
    <dbReference type="NCBI Taxonomy" id="271217"/>
    <lineage>
        <taxon>Eukaryota</taxon>
        <taxon>Metazoa</taxon>
        <taxon>Ecdysozoa</taxon>
        <taxon>Arthropoda</taxon>
        <taxon>Hexapoda</taxon>
        <taxon>Insecta</taxon>
        <taxon>Pterygota</taxon>
        <taxon>Neoptera</taxon>
        <taxon>Endopterygota</taxon>
        <taxon>Lepidoptera</taxon>
        <taxon>Glossata</taxon>
        <taxon>Ditrysia</taxon>
        <taxon>Noctuoidea</taxon>
        <taxon>Noctuidae</taxon>
        <taxon>Noctuinae</taxon>
        <taxon>Hadenini</taxon>
        <taxon>Mythimna</taxon>
    </lineage>
</organism>
<dbReference type="InterPro" id="IPR016024">
    <property type="entry name" value="ARM-type_fold"/>
</dbReference>